<evidence type="ECO:0000313" key="1">
    <source>
        <dbReference type="EMBL" id="EMF80158.1"/>
    </source>
</evidence>
<gene>
    <name evidence="1" type="ORF">LEP1GSC188_2475</name>
</gene>
<protein>
    <submittedName>
        <fullName evidence="1">Uncharacterized protein</fullName>
    </submittedName>
</protein>
<dbReference type="EMBL" id="AHOR02000061">
    <property type="protein sequence ID" value="EMF80158.1"/>
    <property type="molecule type" value="Genomic_DNA"/>
</dbReference>
<reference evidence="1 2" key="1">
    <citation type="submission" date="2013-01" db="EMBL/GenBank/DDBJ databases">
        <authorList>
            <person name="Harkins D.M."/>
            <person name="Durkin A.S."/>
            <person name="Brinkac L.M."/>
            <person name="Haft D.H."/>
            <person name="Selengut J.D."/>
            <person name="Sanka R."/>
            <person name="DePew J."/>
            <person name="Purushe J."/>
            <person name="Tulsiani S.M."/>
            <person name="Graham G.C."/>
            <person name="Burns M.-A."/>
            <person name="Dohnt M.F."/>
            <person name="Smythe L.D."/>
            <person name="McKay D.B."/>
            <person name="Craig S.B."/>
            <person name="Vinetz J.M."/>
            <person name="Sutton G.G."/>
            <person name="Nierman W.C."/>
            <person name="Fouts D.E."/>
        </authorList>
    </citation>
    <scope>NUCLEOTIDE SEQUENCE [LARGE SCALE GENOMIC DNA]</scope>
    <source>
        <strain evidence="1 2">LT2116</strain>
    </source>
</reference>
<accession>M3EGI7</accession>
<comment type="caution">
    <text evidence="1">The sequence shown here is derived from an EMBL/GenBank/DDBJ whole genome shotgun (WGS) entry which is preliminary data.</text>
</comment>
<evidence type="ECO:0000313" key="2">
    <source>
        <dbReference type="Proteomes" id="UP000011770"/>
    </source>
</evidence>
<dbReference type="AlphaFoldDB" id="M3EGI7"/>
<sequence>MVLKVNGRFLQRYRSAHKIAPNTELLAFLKKIEHSKF</sequence>
<organism evidence="1 2">
    <name type="scientific">Leptospira weilii serovar Topaz str. LT2116</name>
    <dbReference type="NCBI Taxonomy" id="1088540"/>
    <lineage>
        <taxon>Bacteria</taxon>
        <taxon>Pseudomonadati</taxon>
        <taxon>Spirochaetota</taxon>
        <taxon>Spirochaetia</taxon>
        <taxon>Leptospirales</taxon>
        <taxon>Leptospiraceae</taxon>
        <taxon>Leptospira</taxon>
    </lineage>
</organism>
<proteinExistence type="predicted"/>
<name>M3EGI7_9LEPT</name>
<dbReference type="Proteomes" id="UP000011770">
    <property type="component" value="Unassembled WGS sequence"/>
</dbReference>